<evidence type="ECO:0000313" key="4">
    <source>
        <dbReference type="Proteomes" id="UP000549617"/>
    </source>
</evidence>
<dbReference type="EMBL" id="JACIJC010000004">
    <property type="protein sequence ID" value="MBB5686891.1"/>
    <property type="molecule type" value="Genomic_DNA"/>
</dbReference>
<dbReference type="SUPFAM" id="SSF51905">
    <property type="entry name" value="FAD/NAD(P)-binding domain"/>
    <property type="match status" value="1"/>
</dbReference>
<dbReference type="GO" id="GO:0010181">
    <property type="term" value="F:FMN binding"/>
    <property type="evidence" value="ECO:0007669"/>
    <property type="project" value="InterPro"/>
</dbReference>
<dbReference type="InterPro" id="IPR001155">
    <property type="entry name" value="OxRdtase_FMN_N"/>
</dbReference>
<feature type="domain" description="FAD-binding" evidence="2">
    <location>
        <begin position="131"/>
        <end position="319"/>
    </location>
</feature>
<dbReference type="InterPro" id="IPR013785">
    <property type="entry name" value="Aldolase_TIM"/>
</dbReference>
<evidence type="ECO:0000259" key="1">
    <source>
        <dbReference type="Pfam" id="PF00724"/>
    </source>
</evidence>
<dbReference type="Pfam" id="PF00724">
    <property type="entry name" value="Oxidored_FMN"/>
    <property type="match status" value="1"/>
</dbReference>
<dbReference type="PANTHER" id="PTHR43303">
    <property type="entry name" value="NADPH DEHYDROGENASE C23G7.10C-RELATED"/>
    <property type="match status" value="1"/>
</dbReference>
<dbReference type="PANTHER" id="PTHR43303:SF3">
    <property type="entry name" value="BLR3436 PROTEIN"/>
    <property type="match status" value="1"/>
</dbReference>
<dbReference type="EC" id="1.14.13.40" evidence="3"/>
<keyword evidence="3" id="KW-0503">Monooxygenase</keyword>
<evidence type="ECO:0000259" key="2">
    <source>
        <dbReference type="Pfam" id="PF01494"/>
    </source>
</evidence>
<dbReference type="AlphaFoldDB" id="A0A7W9AK05"/>
<dbReference type="GO" id="GO:0050661">
    <property type="term" value="F:NADP binding"/>
    <property type="evidence" value="ECO:0007669"/>
    <property type="project" value="InterPro"/>
</dbReference>
<dbReference type="InterPro" id="IPR036188">
    <property type="entry name" value="FAD/NAD-bd_sf"/>
</dbReference>
<keyword evidence="3" id="KW-0560">Oxidoreductase</keyword>
<dbReference type="SUPFAM" id="SSF51395">
    <property type="entry name" value="FMN-linked oxidoreductases"/>
    <property type="match status" value="1"/>
</dbReference>
<name>A0A7W9AK05_9SPHN</name>
<dbReference type="GO" id="GO:0003959">
    <property type="term" value="F:NADPH dehydrogenase activity"/>
    <property type="evidence" value="ECO:0007669"/>
    <property type="project" value="InterPro"/>
</dbReference>
<dbReference type="RefSeq" id="WP_184019727.1">
    <property type="nucleotide sequence ID" value="NZ_JACIJC010000004.1"/>
</dbReference>
<feature type="domain" description="NADH:flavin oxidoreductase/NADH oxidase N-terminal" evidence="1">
    <location>
        <begin position="397"/>
        <end position="731"/>
    </location>
</feature>
<keyword evidence="4" id="KW-1185">Reference proteome</keyword>
<dbReference type="GO" id="GO:0071949">
    <property type="term" value="F:FAD binding"/>
    <property type="evidence" value="ECO:0007669"/>
    <property type="project" value="InterPro"/>
</dbReference>
<dbReference type="Gene3D" id="3.20.20.70">
    <property type="entry name" value="Aldolase class I"/>
    <property type="match status" value="1"/>
</dbReference>
<protein>
    <submittedName>
        <fullName evidence="3">Anthraniloyl-CoA monooxygenase</fullName>
        <ecNumber evidence="3">1.14.13.40</ecNumber>
    </submittedName>
</protein>
<dbReference type="CDD" id="cd02932">
    <property type="entry name" value="OYE_YqiM_FMN"/>
    <property type="match status" value="1"/>
</dbReference>
<reference evidence="3 4" key="1">
    <citation type="submission" date="2020-08" db="EMBL/GenBank/DDBJ databases">
        <title>Genomic Encyclopedia of Type Strains, Phase IV (KMG-IV): sequencing the most valuable type-strain genomes for metagenomic binning, comparative biology and taxonomic classification.</title>
        <authorList>
            <person name="Goeker M."/>
        </authorList>
    </citation>
    <scope>NUCLEOTIDE SEQUENCE [LARGE SCALE GENOMIC DNA]</scope>
    <source>
        <strain evidence="3 4">DSM 25079</strain>
    </source>
</reference>
<dbReference type="GO" id="GO:0018673">
    <property type="term" value="F:anthraniloyl-CoA monooxygenase activity"/>
    <property type="evidence" value="ECO:0007669"/>
    <property type="project" value="UniProtKB-EC"/>
</dbReference>
<evidence type="ECO:0000313" key="3">
    <source>
        <dbReference type="EMBL" id="MBB5686891.1"/>
    </source>
</evidence>
<organism evidence="3 4">
    <name type="scientific">Sphingobium boeckii</name>
    <dbReference type="NCBI Taxonomy" id="1082345"/>
    <lineage>
        <taxon>Bacteria</taxon>
        <taxon>Pseudomonadati</taxon>
        <taxon>Pseudomonadota</taxon>
        <taxon>Alphaproteobacteria</taxon>
        <taxon>Sphingomonadales</taxon>
        <taxon>Sphingomonadaceae</taxon>
        <taxon>Sphingobium</taxon>
    </lineage>
</organism>
<dbReference type="Pfam" id="PF01494">
    <property type="entry name" value="FAD_binding_3"/>
    <property type="match status" value="1"/>
</dbReference>
<sequence length="767" mass="84872">MRIACIGGGPAGLYFAISMKLRDPSHEITVYERNREGDTFGWGVVFSDQTVDNMMANDPVSGQVIAEEFIHWDDVEVHIKDEAIRSSGHGFIGIGRKRLLMILQDRARALGVGLVFEHEASADLADYADYDLVIAADGANSRIRDRYVEHFGIDIDVKRNKFVWLGTHKVFDAFTFAFEKTEAGWIWAHAYRFDENLSTFIVECDPETWTGLGLDKMEQPESIALCEKIFAKYLDGNALMTNAAHLRGSAAWLNFRRIISNQWSYDKLILLGDAAHTAHFSIGSGTKLALEDAIKLAEVLNRPGLSHKAALEEYQAERSVEVLKLQNSARNSTEWFETLDRYLPFEPIQFAYSLLTRSQRVSHENLRLRDKNWLEGVERWFQSRATGKAANDVVAPMFAPYTLREMTLDNRIVVSPMATYSATNGVPGDFHLVHYGTRAQGGAGLVYTEMTCVSPMGRITPGCPGMYAPVHVNGWRRITDFVHANTKAKICLQLGHAGAKGSTKRGWEGMDAPLDNNNWPLLAASAQAWAPANQIPRAMTRADMDAVRDQFVAAVKMAVDAGFDMIEMHAAHGYLLSSFITPLLNKRTDDYGGSLENRLRFPLEVFNAMRAAWPAAKPMSVRISANDWMGDAGVTPDEAVLIAQAFDAAGADLIDVSAGQTWTAAKPVYGRMFQTPFADQVRNEAHVATMAVGNIFEPDHVNSILAAGRADLVALARPHLIDPMWTLRAAAAQEHDDIFVPPPYLAGQAQLTRNLKRAAETAAALKA</sequence>
<dbReference type="InterPro" id="IPR044152">
    <property type="entry name" value="YqjM-like"/>
</dbReference>
<dbReference type="Proteomes" id="UP000549617">
    <property type="component" value="Unassembled WGS sequence"/>
</dbReference>
<dbReference type="Gene3D" id="3.50.50.60">
    <property type="entry name" value="FAD/NAD(P)-binding domain"/>
    <property type="match status" value="1"/>
</dbReference>
<proteinExistence type="predicted"/>
<comment type="caution">
    <text evidence="3">The sequence shown here is derived from an EMBL/GenBank/DDBJ whole genome shotgun (WGS) entry which is preliminary data.</text>
</comment>
<accession>A0A7W9AK05</accession>
<gene>
    <name evidence="3" type="ORF">FHS49_002915</name>
</gene>
<dbReference type="NCBIfam" id="NF006101">
    <property type="entry name" value="PRK08255.1"/>
    <property type="match status" value="1"/>
</dbReference>
<dbReference type="PRINTS" id="PR00420">
    <property type="entry name" value="RNGMNOXGNASE"/>
</dbReference>
<dbReference type="InterPro" id="IPR002938">
    <property type="entry name" value="FAD-bd"/>
</dbReference>
<dbReference type="Gene3D" id="3.30.9.20">
    <property type="match status" value="1"/>
</dbReference>